<keyword evidence="4" id="KW-0328">Glycosyltransferase</keyword>
<comment type="pathway">
    <text evidence="1">Protein modification; protein glycosylation.</text>
</comment>
<feature type="repeat" description="TPR" evidence="8">
    <location>
        <begin position="638"/>
        <end position="671"/>
    </location>
</feature>
<sequence length="1717" mass="190758">MLPSVAQQSHHFLHHHLDHQPPFDWLEPPYNAASNALRSAFRHGEQCGYPDQQQHSSMLRQQRVQFPRPIQRPTAHDLTSSAVVRNGSTAENTLRRKTPNGTLAAGYDGTLGDQSIQRPALKHILVSPLENGQGISQHSGIPADSWQFKSLDILPSSQLQSFPPTYKFDVITSAGLPCGMSQNHNGASWIQSLNYPSGVDSSLNQTASLLASQRHLLPNGPSIPTILAASMQSNLGPTASAGVGPYGPYWPDGAYIPYRPAASRDSRYQSTPAFGLVQDNSAALASLQQPFNRQSLPSTDLLIPGFSWNPVPAQPPQRNLHHLYNSDPAALESFPPRLSHQNQIDTLWDQNSVPYHTRSLQNTRHDTVHQHPQQQQPQPQHHQHQHQHKPKPTELENLNWQAPQQPNVFQGSAADIISRPKNTEFKEKILSWAHSVYVDLLTLLHNTRRKNAALGVQDSDARPKPNIYPKPPRQPASDFSSHAGNVDATLDNTHGTPIPSQHFPLAHGRQVGMTLENQIDGKQFPPNHSAVSDNNFVRNYHVDRAPFGQHPSHRLPESRSLDHFRTIRRSSGPAVYSEASVMENAVCALEILSSLCVESGGEWIDGMLVGGCLAYGLGDYDKALRWYTRIINKDASHVEAISNLAATLFALDRREEALNHWLRAVKLRPSYFEAVEHLIGLLCSSQRGREAVNIIEFVETTLRLTPNGECFKMDGRMSETDSETESRSSSVSTTESVDKAVFDHEADPDCPPNFDAHTKENAAPGYGSSGYAIPGCDNGRMLALIHAKGNMLYALGDNVGAAAAFEDAILIGAGRRRRGIRSLIRLILSAFEEENRHTLPAPHHQRDPTSAVLLFPDKALQTAKLAFRPQGSLPGFQHIPEGIAKKAAISTTSNSLLSLAKIYQDGMSTSSAPGGSKTSTGVRDILALYYLSLSLQPSPSTANNVGILLASIQHNGPPYAPCAAGENQLPDIPGVVPGSGVALALAYYNYGLNLDSKHAHLYTNLGSLLKDIGQLPAAIKMYEQAVQCDNKFDIALANLANAVKDSGRINDAIGYYKRAVAANPDFAEALCGLANALNSVCDWGGRGGIAANNGSRDRWHVDDKGMLRDAKEMGVDSGWIKRVVEIVDKQLKDGETWGSGVLATMPRDQLGLSLTLVGKDSALLPYHASLNALLRTWAGQKWEGSRIVRLVERAIKCIGWQWYQDRYVHGKEYPLSKYSRPQLPANLTAPNAPTVLPFHTFTCPLSAKQIRHISQRNGLRISCSTLRSPWLPPTVYRPPPPPNPHLNVGYVSSDFNNHPLAHLMQSVFGLHNPSRVKAFCYATTASDNSVHRKQIEREAPVFRDVSNWPVDRLVEQIVKDEIHILINLNGYTRGARNEVFAARPAPIHMSFMGFAGTLGAEWCDYILADQISIPLETLTPRKRVIRIEDRLVEENHGEDLEDWIYGERIVFTRQTFFCCDHRQSAPDSQDRRLTWEEEQANRWKMRKEMFPDLRDDAIILGNFNQLYKIEPTTFRTWLRILSRIPNAILWLLRFPDLGEHNLKQTAIAWAGEAIASRIVFTDVAPKHAHISRARICDLFLDTPECNAHTTAADVLWSGTPLLTLPRYKYKMCSRMASSILTSALPQTEAGRQAACELIASSEEEYESRAVSLGLGLRYELGGQGRARGRLIELRKMLFLNRWESKLFDTKRWVSDLEDAYDAVWRKWVRGEEGDVWL</sequence>
<evidence type="ECO:0000256" key="2">
    <source>
        <dbReference type="ARBA" id="ARBA00005386"/>
    </source>
</evidence>
<feature type="domain" description="O-GlcNAc transferase C-terminal" evidence="10">
    <location>
        <begin position="1492"/>
        <end position="1696"/>
    </location>
</feature>
<dbReference type="GO" id="GO:0097363">
    <property type="term" value="F:protein O-acetylglucosaminyltransferase activity"/>
    <property type="evidence" value="ECO:0007669"/>
    <property type="project" value="UniProtKB-EC"/>
</dbReference>
<dbReference type="EMBL" id="LZYO01000491">
    <property type="protein sequence ID" value="ODH13420.1"/>
    <property type="molecule type" value="Genomic_DNA"/>
</dbReference>
<dbReference type="Pfam" id="PF13432">
    <property type="entry name" value="TPR_16"/>
    <property type="match status" value="1"/>
</dbReference>
<dbReference type="Gene3D" id="3.40.50.11380">
    <property type="match status" value="1"/>
</dbReference>
<dbReference type="PANTHER" id="PTHR44998:SF1">
    <property type="entry name" value="UDP-N-ACETYLGLUCOSAMINE--PEPTIDE N-ACETYLGLUCOSAMINYLTRANSFERASE 110 KDA SUBUNIT"/>
    <property type="match status" value="1"/>
</dbReference>
<dbReference type="FunFam" id="3.40.50.11380:FF:000004">
    <property type="entry name" value="UDP-N-acetylglucosaminyltransferase (AFU_orthologue AFUA_1G03380)"/>
    <property type="match status" value="1"/>
</dbReference>
<comment type="caution">
    <text evidence="11">The sequence shown here is derived from an EMBL/GenBank/DDBJ whole genome shotgun (WGS) entry which is preliminary data.</text>
</comment>
<evidence type="ECO:0000256" key="1">
    <source>
        <dbReference type="ARBA" id="ARBA00004922"/>
    </source>
</evidence>
<comment type="similarity">
    <text evidence="2">Belongs to the glycosyltransferase 41 family. O-GlcNAc transferase subfamily.</text>
</comment>
<feature type="compositionally biased region" description="Low complexity" evidence="9">
    <location>
        <begin position="370"/>
        <end position="380"/>
    </location>
</feature>
<keyword evidence="6" id="KW-0677">Repeat</keyword>
<dbReference type="GO" id="GO:0006493">
    <property type="term" value="P:protein O-linked glycosylation"/>
    <property type="evidence" value="ECO:0007669"/>
    <property type="project" value="TreeGrafter"/>
</dbReference>
<evidence type="ECO:0000256" key="7">
    <source>
        <dbReference type="ARBA" id="ARBA00022803"/>
    </source>
</evidence>
<dbReference type="Pfam" id="PF13181">
    <property type="entry name" value="TPR_8"/>
    <property type="match status" value="1"/>
</dbReference>
<dbReference type="Pfam" id="PF13844">
    <property type="entry name" value="Glyco_transf_41"/>
    <property type="match status" value="2"/>
</dbReference>
<evidence type="ECO:0000256" key="8">
    <source>
        <dbReference type="PROSITE-ProRule" id="PRU00339"/>
    </source>
</evidence>
<feature type="region of interest" description="Disordered" evidence="9">
    <location>
        <begin position="458"/>
        <end position="488"/>
    </location>
</feature>
<reference evidence="11 12" key="1">
    <citation type="submission" date="2016-06" db="EMBL/GenBank/DDBJ databases">
        <authorList>
            <person name="Kjaerup R.B."/>
            <person name="Dalgaard T.S."/>
            <person name="Juul-Madsen H.R."/>
        </authorList>
    </citation>
    <scope>NUCLEOTIDE SEQUENCE [LARGE SCALE GENOMIC DNA]</scope>
    <source>
        <strain evidence="11 12">Pb300</strain>
    </source>
</reference>
<dbReference type="PROSITE" id="PS50005">
    <property type="entry name" value="TPR"/>
    <property type="match status" value="3"/>
</dbReference>
<dbReference type="InterPro" id="IPR011990">
    <property type="entry name" value="TPR-like_helical_dom_sf"/>
</dbReference>
<dbReference type="VEuPathDB" id="FungiDB:PADG_07801"/>
<gene>
    <name evidence="11" type="ORF">ACO22_07272</name>
</gene>
<dbReference type="Gene3D" id="3.40.50.2000">
    <property type="entry name" value="Glycogen Phosphorylase B"/>
    <property type="match status" value="1"/>
</dbReference>
<dbReference type="FunFam" id="1.25.40.10:FF:000552">
    <property type="entry name" value="UDP-N-acetylglucosaminyltransferase (AFU_orthologue AFUA_1G03380)"/>
    <property type="match status" value="1"/>
</dbReference>
<feature type="compositionally biased region" description="Basic residues" evidence="9">
    <location>
        <begin position="381"/>
        <end position="390"/>
    </location>
</feature>
<dbReference type="Proteomes" id="UP000242814">
    <property type="component" value="Unassembled WGS sequence"/>
</dbReference>
<keyword evidence="5" id="KW-0808">Transferase</keyword>
<name>A0A1D2J567_PARBR</name>
<evidence type="ECO:0000256" key="4">
    <source>
        <dbReference type="ARBA" id="ARBA00022676"/>
    </source>
</evidence>
<dbReference type="FunFam" id="3.40.50.2000:FF:000110">
    <property type="entry name" value="UDP-N-acetylglucosaminyltransferase protein"/>
    <property type="match status" value="1"/>
</dbReference>
<evidence type="ECO:0000313" key="12">
    <source>
        <dbReference type="Proteomes" id="UP000242814"/>
    </source>
</evidence>
<dbReference type="SUPFAM" id="SSF48452">
    <property type="entry name" value="TPR-like"/>
    <property type="match status" value="1"/>
</dbReference>
<dbReference type="Pfam" id="PF13374">
    <property type="entry name" value="TPR_10"/>
    <property type="match status" value="1"/>
</dbReference>
<evidence type="ECO:0000313" key="11">
    <source>
        <dbReference type="EMBL" id="ODH13420.1"/>
    </source>
</evidence>
<dbReference type="InterPro" id="IPR019734">
    <property type="entry name" value="TPR_rpt"/>
</dbReference>
<dbReference type="Gene3D" id="1.25.40.10">
    <property type="entry name" value="Tetratricopeptide repeat domain"/>
    <property type="match status" value="3"/>
</dbReference>
<organism evidence="11 12">
    <name type="scientific">Paracoccidioides brasiliensis</name>
    <dbReference type="NCBI Taxonomy" id="121759"/>
    <lineage>
        <taxon>Eukaryota</taxon>
        <taxon>Fungi</taxon>
        <taxon>Dikarya</taxon>
        <taxon>Ascomycota</taxon>
        <taxon>Pezizomycotina</taxon>
        <taxon>Eurotiomycetes</taxon>
        <taxon>Eurotiomycetidae</taxon>
        <taxon>Onygenales</taxon>
        <taxon>Ajellomycetaceae</taxon>
        <taxon>Paracoccidioides</taxon>
    </lineage>
</organism>
<accession>A0A1D2J567</accession>
<feature type="repeat" description="TPR" evidence="8">
    <location>
        <begin position="999"/>
        <end position="1032"/>
    </location>
</feature>
<dbReference type="EC" id="2.4.1.255" evidence="3"/>
<dbReference type="PANTHER" id="PTHR44998">
    <property type="match status" value="1"/>
</dbReference>
<feature type="domain" description="O-GlcNAc transferase C-terminal" evidence="10">
    <location>
        <begin position="1231"/>
        <end position="1417"/>
    </location>
</feature>
<dbReference type="SMART" id="SM00028">
    <property type="entry name" value="TPR"/>
    <property type="match status" value="4"/>
</dbReference>
<keyword evidence="7 8" id="KW-0802">TPR repeat</keyword>
<dbReference type="VEuPathDB" id="FungiDB:PABG_06169"/>
<evidence type="ECO:0000256" key="5">
    <source>
        <dbReference type="ARBA" id="ARBA00022679"/>
    </source>
</evidence>
<feature type="repeat" description="TPR" evidence="8">
    <location>
        <begin position="1033"/>
        <end position="1066"/>
    </location>
</feature>
<protein>
    <recommendedName>
        <fullName evidence="3">protein O-GlcNAc transferase</fullName>
        <ecNumber evidence="3">2.4.1.255</ecNumber>
    </recommendedName>
</protein>
<proteinExistence type="inferred from homology"/>
<evidence type="ECO:0000256" key="3">
    <source>
        <dbReference type="ARBA" id="ARBA00011970"/>
    </source>
</evidence>
<dbReference type="InterPro" id="IPR029489">
    <property type="entry name" value="OGT/SEC/SPY_C"/>
</dbReference>
<feature type="region of interest" description="Disordered" evidence="9">
    <location>
        <begin position="363"/>
        <end position="392"/>
    </location>
</feature>
<evidence type="ECO:0000259" key="10">
    <source>
        <dbReference type="Pfam" id="PF13844"/>
    </source>
</evidence>
<feature type="region of interest" description="Disordered" evidence="9">
    <location>
        <begin position="713"/>
        <end position="737"/>
    </location>
</feature>
<dbReference type="FunFam" id="1.25.40.10:FF:000180">
    <property type="entry name" value="Related to UDP-N-acetylglucosaminyltransferase"/>
    <property type="match status" value="1"/>
</dbReference>
<evidence type="ECO:0000256" key="6">
    <source>
        <dbReference type="ARBA" id="ARBA00022737"/>
    </source>
</evidence>
<evidence type="ECO:0000256" key="9">
    <source>
        <dbReference type="SAM" id="MobiDB-lite"/>
    </source>
</evidence>